<gene>
    <name evidence="3" type="ORF">ACI2JU_17575</name>
</gene>
<feature type="chain" id="PRO_5045774095" evidence="1">
    <location>
        <begin position="26"/>
        <end position="166"/>
    </location>
</feature>
<reference evidence="3 4" key="1">
    <citation type="submission" date="2024-11" db="EMBL/GenBank/DDBJ databases">
        <title>The Natural Products Discovery Center: Release of the First 8490 Sequenced Strains for Exploring Actinobacteria Biosynthetic Diversity.</title>
        <authorList>
            <person name="Kalkreuter E."/>
            <person name="Kautsar S.A."/>
            <person name="Yang D."/>
            <person name="Bader C.D."/>
            <person name="Teijaro C.N."/>
            <person name="Fluegel L."/>
            <person name="Davis C.M."/>
            <person name="Simpson J.R."/>
            <person name="Lauterbach L."/>
            <person name="Steele A.D."/>
            <person name="Gui C."/>
            <person name="Meng S."/>
            <person name="Li G."/>
            <person name="Viehrig K."/>
            <person name="Ye F."/>
            <person name="Su P."/>
            <person name="Kiefer A.F."/>
            <person name="Nichols A."/>
            <person name="Cepeda A.J."/>
            <person name="Yan W."/>
            <person name="Fan B."/>
            <person name="Jiang Y."/>
            <person name="Adhikari A."/>
            <person name="Zheng C.-J."/>
            <person name="Schuster L."/>
            <person name="Cowan T.M."/>
            <person name="Smanski M.J."/>
            <person name="Chevrette M.G."/>
            <person name="De Carvalho L.P.S."/>
            <person name="Shen B."/>
        </authorList>
    </citation>
    <scope>NUCLEOTIDE SEQUENCE [LARGE SCALE GENOMIC DNA]</scope>
    <source>
        <strain evidence="3 4">NPDC078403</strain>
    </source>
</reference>
<dbReference type="PANTHER" id="PTHR43698:SF1">
    <property type="entry name" value="BLL4564 PROTEIN"/>
    <property type="match status" value="1"/>
</dbReference>
<dbReference type="InterPro" id="IPR047263">
    <property type="entry name" value="HNL-like_cupin"/>
</dbReference>
<protein>
    <submittedName>
        <fullName evidence="3">Cupin domain-containing protein</fullName>
    </submittedName>
</protein>
<dbReference type="Gene3D" id="2.60.120.10">
    <property type="entry name" value="Jelly Rolls"/>
    <property type="match status" value="1"/>
</dbReference>
<dbReference type="InterPro" id="IPR013096">
    <property type="entry name" value="Cupin_2"/>
</dbReference>
<evidence type="ECO:0000259" key="2">
    <source>
        <dbReference type="Pfam" id="PF07883"/>
    </source>
</evidence>
<dbReference type="InterPro" id="IPR011051">
    <property type="entry name" value="RmlC_Cupin_sf"/>
</dbReference>
<proteinExistence type="predicted"/>
<keyword evidence="4" id="KW-1185">Reference proteome</keyword>
<feature type="domain" description="Cupin type-2" evidence="2">
    <location>
        <begin position="73"/>
        <end position="141"/>
    </location>
</feature>
<accession>A0ABW8L0V2</accession>
<comment type="caution">
    <text evidence="3">The sequence shown here is derived from an EMBL/GenBank/DDBJ whole genome shotgun (WGS) entry which is preliminary data.</text>
</comment>
<name>A0ABW8L0V2_9GAMM</name>
<dbReference type="SUPFAM" id="SSF51182">
    <property type="entry name" value="RmlC-like cupins"/>
    <property type="match status" value="1"/>
</dbReference>
<evidence type="ECO:0000313" key="3">
    <source>
        <dbReference type="EMBL" id="MFK3865665.1"/>
    </source>
</evidence>
<organism evidence="3 4">
    <name type="scientific">Pseudoalteromonas rhizosphaerae</name>
    <dbReference type="NCBI Taxonomy" id="2518973"/>
    <lineage>
        <taxon>Bacteria</taxon>
        <taxon>Pseudomonadati</taxon>
        <taxon>Pseudomonadota</taxon>
        <taxon>Gammaproteobacteria</taxon>
        <taxon>Alteromonadales</taxon>
        <taxon>Pseudoalteromonadaceae</taxon>
        <taxon>Pseudoalteromonas</taxon>
    </lineage>
</organism>
<dbReference type="Pfam" id="PF07883">
    <property type="entry name" value="Cupin_2"/>
    <property type="match status" value="1"/>
</dbReference>
<dbReference type="RefSeq" id="WP_404676062.1">
    <property type="nucleotide sequence ID" value="NZ_JBJDOT010000028.1"/>
</dbReference>
<feature type="signal peptide" evidence="1">
    <location>
        <begin position="1"/>
        <end position="25"/>
    </location>
</feature>
<keyword evidence="1" id="KW-0732">Signal</keyword>
<dbReference type="PANTHER" id="PTHR43698">
    <property type="entry name" value="RIBD C-TERMINAL DOMAIN CONTAINING PROTEIN"/>
    <property type="match status" value="1"/>
</dbReference>
<dbReference type="CDD" id="cd02233">
    <property type="entry name" value="cupin_HNL-like"/>
    <property type="match status" value="1"/>
</dbReference>
<dbReference type="InterPro" id="IPR014710">
    <property type="entry name" value="RmlC-like_jellyroll"/>
</dbReference>
<evidence type="ECO:0000313" key="4">
    <source>
        <dbReference type="Proteomes" id="UP001620262"/>
    </source>
</evidence>
<dbReference type="EMBL" id="JBJDOT010000028">
    <property type="protein sequence ID" value="MFK3865665.1"/>
    <property type="molecule type" value="Genomic_DNA"/>
</dbReference>
<evidence type="ECO:0000256" key="1">
    <source>
        <dbReference type="SAM" id="SignalP"/>
    </source>
</evidence>
<dbReference type="Proteomes" id="UP001620262">
    <property type="component" value="Unassembled WGS sequence"/>
</dbReference>
<sequence>MEINSSSALHVALLSSVAMVSSANAQPKANTEQQVYRAKDRQSFEGLNTLFTGKVHVDIVFPENDVANYSGAYVTFQPSARSAWHSHPAGQHIIVTKGTAVTGTRDGKVLHFREGESVWCPPDIDHWHGATPDAPMTHLVITASKEGKNVIWKEKVTDEQYKAATK</sequence>